<keyword evidence="2" id="KW-1003">Cell membrane</keyword>
<accession>A0A381SX87</accession>
<evidence type="ECO:0000313" key="9">
    <source>
        <dbReference type="EMBL" id="SVA05973.1"/>
    </source>
</evidence>
<keyword evidence="5 6" id="KW-0472">Membrane</keyword>
<dbReference type="InterPro" id="IPR025857">
    <property type="entry name" value="MacB_PCD"/>
</dbReference>
<feature type="transmembrane region" description="Helical" evidence="6">
    <location>
        <begin position="264"/>
        <end position="290"/>
    </location>
</feature>
<dbReference type="PANTHER" id="PTHR30489:SF0">
    <property type="entry name" value="LIPOPROTEIN-RELEASING SYSTEM TRANSMEMBRANE PROTEIN LOLE"/>
    <property type="match status" value="1"/>
</dbReference>
<name>A0A381SX87_9ZZZZ</name>
<dbReference type="EMBL" id="UINC01003397">
    <property type="protein sequence ID" value="SVA05973.1"/>
    <property type="molecule type" value="Genomic_DNA"/>
</dbReference>
<feature type="domain" description="ABC3 transporter permease C-terminal" evidence="7">
    <location>
        <begin position="268"/>
        <end position="393"/>
    </location>
</feature>
<keyword evidence="3 6" id="KW-0812">Transmembrane</keyword>
<evidence type="ECO:0000259" key="8">
    <source>
        <dbReference type="Pfam" id="PF12704"/>
    </source>
</evidence>
<dbReference type="Pfam" id="PF02687">
    <property type="entry name" value="FtsX"/>
    <property type="match status" value="1"/>
</dbReference>
<sequence>MNLPTFIAFRHLRSPQKGSFSTLAGILAIAGLGIGIAALIITLSILEGFETTISEKIAGFDGHIRLQHFMDTPVPEENPILDSLLGTSLGQTVIPFIQRPALLRRGSYAEGVIVEGLVVPNKKFGLTHIIVDGTLNLNPGSILIGKRLADNMSLQVGDKLALFDMESITGVSSGQRVKAFTITGLFHSGLLEYDRSIVYTSLKDAQHLFGMEKQISGFMLLFKNSALAGAAYSQLEAELDYPWYVMSWKDKHHILFDWIRVQRWPILIIFGLIAFVGVVNIVSAMAMIIIEKIREIGIFTSLGFTPHAIRRIFLFEGTIIGAIGSLAGVLIALLLIWLQLRFQLISIPEDVYFMDRIPVAMNGWIICLIGFAGLVASMLASLLPTIKAAKIHPAEALRYE</sequence>
<organism evidence="9">
    <name type="scientific">marine metagenome</name>
    <dbReference type="NCBI Taxonomy" id="408172"/>
    <lineage>
        <taxon>unclassified sequences</taxon>
        <taxon>metagenomes</taxon>
        <taxon>ecological metagenomes</taxon>
    </lineage>
</organism>
<proteinExistence type="predicted"/>
<dbReference type="InterPro" id="IPR003838">
    <property type="entry name" value="ABC3_permease_C"/>
</dbReference>
<evidence type="ECO:0000256" key="5">
    <source>
        <dbReference type="ARBA" id="ARBA00023136"/>
    </source>
</evidence>
<dbReference type="GO" id="GO:0044874">
    <property type="term" value="P:lipoprotein localization to outer membrane"/>
    <property type="evidence" value="ECO:0007669"/>
    <property type="project" value="TreeGrafter"/>
</dbReference>
<evidence type="ECO:0000256" key="3">
    <source>
        <dbReference type="ARBA" id="ARBA00022692"/>
    </source>
</evidence>
<reference evidence="9" key="1">
    <citation type="submission" date="2018-05" db="EMBL/GenBank/DDBJ databases">
        <authorList>
            <person name="Lanie J.A."/>
            <person name="Ng W.-L."/>
            <person name="Kazmierczak K.M."/>
            <person name="Andrzejewski T.M."/>
            <person name="Davidsen T.M."/>
            <person name="Wayne K.J."/>
            <person name="Tettelin H."/>
            <person name="Glass J.I."/>
            <person name="Rusch D."/>
            <person name="Podicherti R."/>
            <person name="Tsui H.-C.T."/>
            <person name="Winkler M.E."/>
        </authorList>
    </citation>
    <scope>NUCLEOTIDE SEQUENCE</scope>
</reference>
<comment type="subcellular location">
    <subcellularLocation>
        <location evidence="1">Cell membrane</location>
        <topology evidence="1">Multi-pass membrane protein</topology>
    </subcellularLocation>
</comment>
<dbReference type="AlphaFoldDB" id="A0A381SX87"/>
<evidence type="ECO:0000256" key="6">
    <source>
        <dbReference type="SAM" id="Phobius"/>
    </source>
</evidence>
<evidence type="ECO:0000256" key="4">
    <source>
        <dbReference type="ARBA" id="ARBA00022989"/>
    </source>
</evidence>
<dbReference type="Pfam" id="PF12704">
    <property type="entry name" value="MacB_PCD"/>
    <property type="match status" value="1"/>
</dbReference>
<evidence type="ECO:0000256" key="2">
    <source>
        <dbReference type="ARBA" id="ARBA00022475"/>
    </source>
</evidence>
<evidence type="ECO:0000259" key="7">
    <source>
        <dbReference type="Pfam" id="PF02687"/>
    </source>
</evidence>
<feature type="domain" description="MacB-like periplasmic core" evidence="8">
    <location>
        <begin position="26"/>
        <end position="237"/>
    </location>
</feature>
<keyword evidence="4 6" id="KW-1133">Transmembrane helix</keyword>
<feature type="transmembrane region" description="Helical" evidence="6">
    <location>
        <begin position="360"/>
        <end position="383"/>
    </location>
</feature>
<evidence type="ECO:0008006" key="10">
    <source>
        <dbReference type="Google" id="ProtNLM"/>
    </source>
</evidence>
<dbReference type="GO" id="GO:0098797">
    <property type="term" value="C:plasma membrane protein complex"/>
    <property type="evidence" value="ECO:0007669"/>
    <property type="project" value="TreeGrafter"/>
</dbReference>
<dbReference type="PANTHER" id="PTHR30489">
    <property type="entry name" value="LIPOPROTEIN-RELEASING SYSTEM TRANSMEMBRANE PROTEIN LOLE"/>
    <property type="match status" value="1"/>
</dbReference>
<feature type="transmembrane region" description="Helical" evidence="6">
    <location>
        <begin position="20"/>
        <end position="46"/>
    </location>
</feature>
<feature type="transmembrane region" description="Helical" evidence="6">
    <location>
        <begin position="311"/>
        <end position="340"/>
    </location>
</feature>
<evidence type="ECO:0000256" key="1">
    <source>
        <dbReference type="ARBA" id="ARBA00004651"/>
    </source>
</evidence>
<gene>
    <name evidence="9" type="ORF">METZ01_LOCUS58827</name>
</gene>
<protein>
    <recommendedName>
        <fullName evidence="10">ABC3 transporter permease protein domain-containing protein</fullName>
    </recommendedName>
</protein>
<dbReference type="InterPro" id="IPR051447">
    <property type="entry name" value="Lipoprotein-release_system"/>
</dbReference>